<dbReference type="Gene3D" id="3.90.550.10">
    <property type="entry name" value="Spore Coat Polysaccharide Biosynthesis Protein SpsA, Chain A"/>
    <property type="match status" value="1"/>
</dbReference>
<reference evidence="2" key="1">
    <citation type="submission" date="2020-09" db="EMBL/GenBank/DDBJ databases">
        <title>A novel bacterium of genus Bacillus, isolated from South China Sea.</title>
        <authorList>
            <person name="Huang H."/>
            <person name="Mo K."/>
            <person name="Hu Y."/>
        </authorList>
    </citation>
    <scope>NUCLEOTIDE SEQUENCE</scope>
    <source>
        <strain evidence="2">IB182487</strain>
    </source>
</reference>
<organism evidence="2 3">
    <name type="scientific">Metabacillus arenae</name>
    <dbReference type="NCBI Taxonomy" id="2771434"/>
    <lineage>
        <taxon>Bacteria</taxon>
        <taxon>Bacillati</taxon>
        <taxon>Bacillota</taxon>
        <taxon>Bacilli</taxon>
        <taxon>Bacillales</taxon>
        <taxon>Bacillaceae</taxon>
        <taxon>Metabacillus</taxon>
    </lineage>
</organism>
<evidence type="ECO:0000313" key="2">
    <source>
        <dbReference type="EMBL" id="MBD1378987.1"/>
    </source>
</evidence>
<dbReference type="Pfam" id="PF00535">
    <property type="entry name" value="Glycos_transf_2"/>
    <property type="match status" value="1"/>
</dbReference>
<dbReference type="AlphaFoldDB" id="A0A926NIZ4"/>
<accession>A0A926NIZ4</accession>
<feature type="domain" description="Glycosyltransferase 2-like" evidence="1">
    <location>
        <begin position="21"/>
        <end position="184"/>
    </location>
</feature>
<dbReference type="Proteomes" id="UP000626844">
    <property type="component" value="Unassembled WGS sequence"/>
</dbReference>
<name>A0A926NIZ4_9BACI</name>
<dbReference type="PANTHER" id="PTHR43179">
    <property type="entry name" value="RHAMNOSYLTRANSFERASE WBBL"/>
    <property type="match status" value="1"/>
</dbReference>
<sequence>MCLGKNSLYKNTKESFILDYSIIIRCYNKLPLVKKCVEAAIQSTDFRTEIILVNNHPPYQEVTTYLNKLKHPRVTVLDPQRNIGNAAGFNYGAQRAKGEYLIILDDDIIVPKNDWIDVMSKALNDFPDTAYVSLVWQGVRKLLENNPNYKNHIIQQPEYNIYFDKSYVVFGCVMLKKSIWKKYFSDSNLVNKDLYGIDGYYKNKANQLGMRTGYILSHVPEHLGRTKHSDLLYGAYKVIYAYGLTKEDFVTWRRRKPTFTAKEKIALLKFGYHETEIKNLTDNWH</sequence>
<dbReference type="SUPFAM" id="SSF53448">
    <property type="entry name" value="Nucleotide-diphospho-sugar transferases"/>
    <property type="match status" value="1"/>
</dbReference>
<dbReference type="InterPro" id="IPR029044">
    <property type="entry name" value="Nucleotide-diphossugar_trans"/>
</dbReference>
<dbReference type="EMBL" id="JACXAI010000002">
    <property type="protein sequence ID" value="MBD1378987.1"/>
    <property type="molecule type" value="Genomic_DNA"/>
</dbReference>
<protein>
    <submittedName>
        <fullName evidence="2">Glycosyltransferase family 2 protein</fullName>
    </submittedName>
</protein>
<gene>
    <name evidence="2" type="ORF">IC621_01980</name>
</gene>
<dbReference type="InterPro" id="IPR001173">
    <property type="entry name" value="Glyco_trans_2-like"/>
</dbReference>
<comment type="caution">
    <text evidence="2">The sequence shown here is derived from an EMBL/GenBank/DDBJ whole genome shotgun (WGS) entry which is preliminary data.</text>
</comment>
<dbReference type="CDD" id="cd00761">
    <property type="entry name" value="Glyco_tranf_GTA_type"/>
    <property type="match status" value="1"/>
</dbReference>
<keyword evidence="3" id="KW-1185">Reference proteome</keyword>
<evidence type="ECO:0000259" key="1">
    <source>
        <dbReference type="Pfam" id="PF00535"/>
    </source>
</evidence>
<dbReference type="PANTHER" id="PTHR43179:SF7">
    <property type="entry name" value="RHAMNOSYLTRANSFERASE WBBL"/>
    <property type="match status" value="1"/>
</dbReference>
<evidence type="ECO:0000313" key="3">
    <source>
        <dbReference type="Proteomes" id="UP000626844"/>
    </source>
</evidence>
<proteinExistence type="predicted"/>